<protein>
    <submittedName>
        <fullName evidence="2">Uncharacterized protein</fullName>
    </submittedName>
</protein>
<sequence>MRRLRKWMGYGLAATLLLAWIGSIAPAEAHAATSKEIAAYWAPEFYQDLNDTYGYRADYVTNFNYDGDWVGNNNWENIDAHPLKSYIYYSLVETETHYFIGYYDYHARDDGPLTLDRHENDLEGVLLVIRKDGSAYGSFQLMETVAHNQMYQYSNLPLTNGSDNVDGGVLFNGSHAKVFIQSNGQSPFGGHGNYAYDGSGAPGGDGIVYYYGGKADVVTDGSGSYTHRYSYDLLSFDDFWSRRYDIGDGHTFGSWGKLDGDNYQPDSAAMPWVWDDADDGPTFAGDFLSDPAHMVDTHLNGLGTFSHVYVNHPYYSHRIQVSSVTSLANRDPFGGKSDLYVKIRANGSGVSDDRLWKKNDAPIGTPYAVAWGTMDATFPGQYSSSYNDRYVNVPAGSPIAIEIYDSDGTSGDDGMGTLNASPAPGQTVTWTDAATSNGEARVTATIQASNN</sequence>
<feature type="signal peptide" evidence="1">
    <location>
        <begin position="1"/>
        <end position="31"/>
    </location>
</feature>
<evidence type="ECO:0000313" key="2">
    <source>
        <dbReference type="EMBL" id="MBB6671952.1"/>
    </source>
</evidence>
<dbReference type="RefSeq" id="WP_185143428.1">
    <property type="nucleotide sequence ID" value="NZ_JACJVP010000024.1"/>
</dbReference>
<feature type="chain" id="PRO_5030809340" evidence="1">
    <location>
        <begin position="32"/>
        <end position="451"/>
    </location>
</feature>
<organism evidence="2 3">
    <name type="scientific">Cohnella nanjingensis</name>
    <dbReference type="NCBI Taxonomy" id="1387779"/>
    <lineage>
        <taxon>Bacteria</taxon>
        <taxon>Bacillati</taxon>
        <taxon>Bacillota</taxon>
        <taxon>Bacilli</taxon>
        <taxon>Bacillales</taxon>
        <taxon>Paenibacillaceae</taxon>
        <taxon>Cohnella</taxon>
    </lineage>
</organism>
<name>A0A7X0RQQ1_9BACL</name>
<dbReference type="EMBL" id="JACJVP010000024">
    <property type="protein sequence ID" value="MBB6671952.1"/>
    <property type="molecule type" value="Genomic_DNA"/>
</dbReference>
<evidence type="ECO:0000313" key="3">
    <source>
        <dbReference type="Proteomes" id="UP000547209"/>
    </source>
</evidence>
<keyword evidence="3" id="KW-1185">Reference proteome</keyword>
<gene>
    <name evidence="2" type="ORF">H7C19_14775</name>
</gene>
<keyword evidence="1" id="KW-0732">Signal</keyword>
<proteinExistence type="predicted"/>
<reference evidence="2 3" key="1">
    <citation type="submission" date="2020-08" db="EMBL/GenBank/DDBJ databases">
        <title>Cohnella phylogeny.</title>
        <authorList>
            <person name="Dunlap C."/>
        </authorList>
    </citation>
    <scope>NUCLEOTIDE SEQUENCE [LARGE SCALE GENOMIC DNA]</scope>
    <source>
        <strain evidence="2 3">DSM 28246</strain>
    </source>
</reference>
<comment type="caution">
    <text evidence="2">The sequence shown here is derived from an EMBL/GenBank/DDBJ whole genome shotgun (WGS) entry which is preliminary data.</text>
</comment>
<dbReference type="Proteomes" id="UP000547209">
    <property type="component" value="Unassembled WGS sequence"/>
</dbReference>
<dbReference type="AlphaFoldDB" id="A0A7X0RQQ1"/>
<accession>A0A7X0RQQ1</accession>
<evidence type="ECO:0000256" key="1">
    <source>
        <dbReference type="SAM" id="SignalP"/>
    </source>
</evidence>